<proteinExistence type="predicted"/>
<dbReference type="EMBL" id="LQOY01000147">
    <property type="protein sequence ID" value="ORV79470.1"/>
    <property type="molecule type" value="Genomic_DNA"/>
</dbReference>
<dbReference type="AlphaFoldDB" id="A0A1X1W0V2"/>
<dbReference type="Proteomes" id="UP000193928">
    <property type="component" value="Unassembled WGS sequence"/>
</dbReference>
<reference evidence="1 2" key="1">
    <citation type="submission" date="2016-01" db="EMBL/GenBank/DDBJ databases">
        <title>The new phylogeny of the genus Mycobacterium.</title>
        <authorList>
            <person name="Tarcisio F."/>
            <person name="Conor M."/>
            <person name="Antonella G."/>
            <person name="Elisabetta G."/>
            <person name="Giulia F.S."/>
            <person name="Sara T."/>
            <person name="Anna F."/>
            <person name="Clotilde B."/>
            <person name="Roberto B."/>
            <person name="Veronica D.S."/>
            <person name="Fabio R."/>
            <person name="Monica P."/>
            <person name="Olivier J."/>
            <person name="Enrico T."/>
            <person name="Nicola S."/>
        </authorList>
    </citation>
    <scope>NUCLEOTIDE SEQUENCE [LARGE SCALE GENOMIC DNA]</scope>
    <source>
        <strain evidence="1 2">DSM 44160</strain>
    </source>
</reference>
<keyword evidence="2" id="KW-1185">Reference proteome</keyword>
<organism evidence="1 2">
    <name type="scientific">Mycobacterium gordonae</name>
    <dbReference type="NCBI Taxonomy" id="1778"/>
    <lineage>
        <taxon>Bacteria</taxon>
        <taxon>Bacillati</taxon>
        <taxon>Actinomycetota</taxon>
        <taxon>Actinomycetes</taxon>
        <taxon>Mycobacteriales</taxon>
        <taxon>Mycobacteriaceae</taxon>
        <taxon>Mycobacterium</taxon>
    </lineage>
</organism>
<evidence type="ECO:0000313" key="1">
    <source>
        <dbReference type="EMBL" id="ORV79470.1"/>
    </source>
</evidence>
<comment type="caution">
    <text evidence="1">The sequence shown here is derived from an EMBL/GenBank/DDBJ whole genome shotgun (WGS) entry which is preliminary data.</text>
</comment>
<gene>
    <name evidence="1" type="ORF">AWC08_30650</name>
</gene>
<sequence length="119" mass="12921">MATVVATPRSIPIDRPVLPASDTAGCGAGKLTCQRPVQLRVIRAMPNLPWGNARDSLNFTQPSFGTATCAHLRLCTTTLVSRTQKPSDWPRLRHVGFSVALEARLGGPVEVAQRLLLHR</sequence>
<protein>
    <submittedName>
        <fullName evidence="1">Uncharacterized protein</fullName>
    </submittedName>
</protein>
<accession>A0A1X1W0V2</accession>
<evidence type="ECO:0000313" key="2">
    <source>
        <dbReference type="Proteomes" id="UP000193928"/>
    </source>
</evidence>
<name>A0A1X1W0V2_MYCGO</name>